<name>A0AAV8ZJW3_9CUCU</name>
<feature type="region of interest" description="Disordered" evidence="2">
    <location>
        <begin position="137"/>
        <end position="207"/>
    </location>
</feature>
<keyword evidence="4" id="KW-1185">Reference proteome</keyword>
<reference evidence="3" key="1">
    <citation type="journal article" date="2023" name="Insect Mol. Biol.">
        <title>Genome sequencing provides insights into the evolution of gene families encoding plant cell wall-degrading enzymes in longhorned beetles.</title>
        <authorList>
            <person name="Shin N.R."/>
            <person name="Okamura Y."/>
            <person name="Kirsch R."/>
            <person name="Pauchet Y."/>
        </authorList>
    </citation>
    <scope>NUCLEOTIDE SEQUENCE</scope>
    <source>
        <strain evidence="3">RBIC_L_NR</strain>
    </source>
</reference>
<feature type="compositionally biased region" description="Basic and acidic residues" evidence="2">
    <location>
        <begin position="523"/>
        <end position="539"/>
    </location>
</feature>
<sequence length="539" mass="60907">MVARGEKSRCQSPCFNVHVELDNKALKAKNNGLTQTVAKLQQDNAELSKQITLLQGETFEIKSRYNNLKNVISIIDSTTKSCLPKLNEVVETFTGIIQLCSVASNISNSNRDTRTQAVKPQIVNGHVLHNPTITLSRFDNDDISYTPPRPSTSRISSNIVIRPSTSHGSNEVNRERNSNVNGSLEEDNNSDSDNRNENEANEEEDTSFICQATRGVCKRKQSNNDMSMLEGDDLEDSDEDLELPLAEEEENEDQCDQRLTTIQEDEEEEEEEEPSNPLSPRSRQRRFLKGRLQEVRIYLNQLPTTSIEQFRGSGNISISVSPPERRSSYMQRSSSLVGEPNGSLVDNRRSFLDENLSMLNRSFSKNLSPIHNLPSSTTSRASTSDSNDMPSLTLEELGLVSSDDQHRKTSTPIVPRKSNENFFNRSGMFDSPNKSSKSETSLFKTNVTKRRITSREKKRIAQVLLNRLSMEKKLSGSPIDKIKGMVNSPPITQRVQMRTRSKEKRMVKVEKPEEESMENDAIETTRKTTRKQDSPTKKI</sequence>
<gene>
    <name evidence="3" type="ORF">NQ314_005402</name>
</gene>
<dbReference type="Proteomes" id="UP001162156">
    <property type="component" value="Unassembled WGS sequence"/>
</dbReference>
<protein>
    <submittedName>
        <fullName evidence="3">Uncharacterized protein</fullName>
    </submittedName>
</protein>
<keyword evidence="1" id="KW-0175">Coiled coil</keyword>
<comment type="caution">
    <text evidence="3">The sequence shown here is derived from an EMBL/GenBank/DDBJ whole genome shotgun (WGS) entry which is preliminary data.</text>
</comment>
<feature type="compositionally biased region" description="Acidic residues" evidence="2">
    <location>
        <begin position="263"/>
        <end position="274"/>
    </location>
</feature>
<evidence type="ECO:0000256" key="2">
    <source>
        <dbReference type="SAM" id="MobiDB-lite"/>
    </source>
</evidence>
<feature type="region of interest" description="Disordered" evidence="2">
    <location>
        <begin position="263"/>
        <end position="284"/>
    </location>
</feature>
<organism evidence="3 4">
    <name type="scientific">Rhamnusium bicolor</name>
    <dbReference type="NCBI Taxonomy" id="1586634"/>
    <lineage>
        <taxon>Eukaryota</taxon>
        <taxon>Metazoa</taxon>
        <taxon>Ecdysozoa</taxon>
        <taxon>Arthropoda</taxon>
        <taxon>Hexapoda</taxon>
        <taxon>Insecta</taxon>
        <taxon>Pterygota</taxon>
        <taxon>Neoptera</taxon>
        <taxon>Endopterygota</taxon>
        <taxon>Coleoptera</taxon>
        <taxon>Polyphaga</taxon>
        <taxon>Cucujiformia</taxon>
        <taxon>Chrysomeloidea</taxon>
        <taxon>Cerambycidae</taxon>
        <taxon>Lepturinae</taxon>
        <taxon>Rhagiini</taxon>
        <taxon>Rhamnusium</taxon>
    </lineage>
</organism>
<dbReference type="AlphaFoldDB" id="A0AAV8ZJW3"/>
<evidence type="ECO:0000256" key="1">
    <source>
        <dbReference type="SAM" id="Coils"/>
    </source>
</evidence>
<feature type="compositionally biased region" description="Acidic residues" evidence="2">
    <location>
        <begin position="512"/>
        <end position="521"/>
    </location>
</feature>
<dbReference type="EMBL" id="JANEYF010001500">
    <property type="protein sequence ID" value="KAJ8963751.1"/>
    <property type="molecule type" value="Genomic_DNA"/>
</dbReference>
<feature type="coiled-coil region" evidence="1">
    <location>
        <begin position="23"/>
        <end position="57"/>
    </location>
</feature>
<evidence type="ECO:0000313" key="4">
    <source>
        <dbReference type="Proteomes" id="UP001162156"/>
    </source>
</evidence>
<evidence type="ECO:0000313" key="3">
    <source>
        <dbReference type="EMBL" id="KAJ8963751.1"/>
    </source>
</evidence>
<feature type="region of interest" description="Disordered" evidence="2">
    <location>
        <begin position="316"/>
        <end position="341"/>
    </location>
</feature>
<feature type="compositionally biased region" description="Low complexity" evidence="2">
    <location>
        <begin position="375"/>
        <end position="386"/>
    </location>
</feature>
<accession>A0AAV8ZJW3</accession>
<proteinExistence type="predicted"/>
<feature type="region of interest" description="Disordered" evidence="2">
    <location>
        <begin position="496"/>
        <end position="539"/>
    </location>
</feature>
<feature type="region of interest" description="Disordered" evidence="2">
    <location>
        <begin position="365"/>
        <end position="390"/>
    </location>
</feature>
<feature type="region of interest" description="Disordered" evidence="2">
    <location>
        <begin position="402"/>
        <end position="441"/>
    </location>
</feature>
<feature type="compositionally biased region" description="Polar residues" evidence="2">
    <location>
        <begin position="432"/>
        <end position="441"/>
    </location>
</feature>
<feature type="compositionally biased region" description="Low complexity" evidence="2">
    <location>
        <begin position="143"/>
        <end position="157"/>
    </location>
</feature>